<sequence>MKINFNEKNKMVTFYSIEVGQCFMHEGWLYIKIAENTKSVSTRGCKLCTGVIREFLQDTWVEPVVAEVTVIP</sequence>
<keyword evidence="2" id="KW-1185">Reference proteome</keyword>
<reference evidence="1 2" key="1">
    <citation type="journal article" date="2017" name="BMC Genomics">
        <title>Three novel Pseudomonas phages isolated from composting provide insights into the evolution and diversity of tailed phages.</title>
        <authorList>
            <person name="Amgarten D."/>
            <person name="Martins L.F."/>
            <person name="Lombardi K.C."/>
            <person name="Antunes L.P."/>
            <person name="de Souza A.P.S."/>
            <person name="Nicastro G.G."/>
            <person name="Kitajima E.W."/>
            <person name="Quaggio R.B."/>
            <person name="Upton C."/>
            <person name="Setubal J.C."/>
            <person name="da Silva A.M."/>
        </authorList>
    </citation>
    <scope>NUCLEOTIDE SEQUENCE [LARGE SCALE GENOMIC DNA]</scope>
</reference>
<gene>
    <name evidence="1" type="ORF">ZC03_050</name>
</gene>
<dbReference type="Proteomes" id="UP000222072">
    <property type="component" value="Segment"/>
</dbReference>
<dbReference type="EMBL" id="KU356690">
    <property type="protein sequence ID" value="AMD43427.1"/>
    <property type="molecule type" value="Genomic_DNA"/>
</dbReference>
<protein>
    <submittedName>
        <fullName evidence="1">Uncharacterized protein</fullName>
    </submittedName>
</protein>
<accession>A0A1L2C945</accession>
<evidence type="ECO:0000313" key="2">
    <source>
        <dbReference type="Proteomes" id="UP000222072"/>
    </source>
</evidence>
<organism evidence="1 2">
    <name type="scientific">Pseudomonas phage ZC03</name>
    <dbReference type="NCBI Taxonomy" id="1622115"/>
    <lineage>
        <taxon>Viruses</taxon>
        <taxon>Duplodnaviria</taxon>
        <taxon>Heunggongvirae</taxon>
        <taxon>Uroviricota</taxon>
        <taxon>Caudoviricetes</taxon>
        <taxon>Schitoviridae</taxon>
        <taxon>Zicotriavirus</taxon>
        <taxon>Zicotriavirus ZC03</taxon>
    </lineage>
</organism>
<evidence type="ECO:0000313" key="1">
    <source>
        <dbReference type="EMBL" id="AMD43427.1"/>
    </source>
</evidence>
<name>A0A1L2C945_9CAUD</name>
<proteinExistence type="predicted"/>